<evidence type="ECO:0000313" key="2">
    <source>
        <dbReference type="EMBL" id="RUQ26653.1"/>
    </source>
</evidence>
<dbReference type="GO" id="GO:0016810">
    <property type="term" value="F:hydrolase activity, acting on carbon-nitrogen (but not peptide) bonds"/>
    <property type="evidence" value="ECO:0007669"/>
    <property type="project" value="InterPro"/>
</dbReference>
<reference evidence="2 3" key="1">
    <citation type="submission" date="2018-12" db="EMBL/GenBank/DDBJ databases">
        <title>Bacillus chawlae sp. nov., Bacillus glennii sp. nov., and Bacillus saganii sp. nov. Isolated from the Vehicle Assembly Building at Kennedy Space Center where the Viking Spacecraft were Assembled.</title>
        <authorList>
            <person name="Seuylemezian A."/>
            <person name="Vaishampayan P."/>
        </authorList>
    </citation>
    <scope>NUCLEOTIDE SEQUENCE [LARGE SCALE GENOMIC DNA]</scope>
    <source>
        <strain evidence="2 3">L5</strain>
    </source>
</reference>
<evidence type="ECO:0000313" key="3">
    <source>
        <dbReference type="Proteomes" id="UP000267430"/>
    </source>
</evidence>
<dbReference type="InterPro" id="IPR037950">
    <property type="entry name" value="PgdA-like"/>
</dbReference>
<keyword evidence="3" id="KW-1185">Reference proteome</keyword>
<dbReference type="OrthoDB" id="9806342at2"/>
<dbReference type="CDD" id="cd10938">
    <property type="entry name" value="CE4_HpPgdA_like"/>
    <property type="match status" value="1"/>
</dbReference>
<dbReference type="RefSeq" id="WP_126866647.1">
    <property type="nucleotide sequence ID" value="NZ_JAUSTX010000012.1"/>
</dbReference>
<gene>
    <name evidence="2" type="ORF">ELQ35_18320</name>
</gene>
<protein>
    <submittedName>
        <fullName evidence="2">Polysaccharide deacetylase</fullName>
    </submittedName>
</protein>
<dbReference type="InterPro" id="IPR002509">
    <property type="entry name" value="NODB_dom"/>
</dbReference>
<dbReference type="Gene3D" id="3.20.20.370">
    <property type="entry name" value="Glycoside hydrolase/deacetylase"/>
    <property type="match status" value="1"/>
</dbReference>
<proteinExistence type="predicted"/>
<dbReference type="EMBL" id="RYZZ01000033">
    <property type="protein sequence ID" value="RUQ26653.1"/>
    <property type="molecule type" value="Genomic_DNA"/>
</dbReference>
<feature type="domain" description="NodB homology" evidence="1">
    <location>
        <begin position="39"/>
        <end position="260"/>
    </location>
</feature>
<evidence type="ECO:0000259" key="1">
    <source>
        <dbReference type="PROSITE" id="PS51677"/>
    </source>
</evidence>
<dbReference type="Proteomes" id="UP000267430">
    <property type="component" value="Unassembled WGS sequence"/>
</dbReference>
<accession>A0A433HEB9</accession>
<dbReference type="AlphaFoldDB" id="A0A433HEB9"/>
<dbReference type="PROSITE" id="PS51677">
    <property type="entry name" value="NODB"/>
    <property type="match status" value="1"/>
</dbReference>
<dbReference type="SUPFAM" id="SSF88713">
    <property type="entry name" value="Glycoside hydrolase/deacetylase"/>
    <property type="match status" value="1"/>
</dbReference>
<comment type="caution">
    <text evidence="2">The sequence shown here is derived from an EMBL/GenBank/DDBJ whole genome shotgun (WGS) entry which is preliminary data.</text>
</comment>
<dbReference type="InterPro" id="IPR011330">
    <property type="entry name" value="Glyco_hydro/deAcase_b/a-brl"/>
</dbReference>
<dbReference type="PANTHER" id="PTHR47561:SF1">
    <property type="entry name" value="POLYSACCHARIDE DEACETYLASE FAMILY PROTEIN (AFU_ORTHOLOGUE AFUA_6G05030)"/>
    <property type="match status" value="1"/>
</dbReference>
<dbReference type="PANTHER" id="PTHR47561">
    <property type="entry name" value="POLYSACCHARIDE DEACETYLASE FAMILY PROTEIN (AFU_ORTHOLOGUE AFUA_6G05030)"/>
    <property type="match status" value="1"/>
</dbReference>
<dbReference type="GO" id="GO:0005975">
    <property type="term" value="P:carbohydrate metabolic process"/>
    <property type="evidence" value="ECO:0007669"/>
    <property type="project" value="InterPro"/>
</dbReference>
<sequence length="296" mass="34406">MIRNPIPWPNGAKCAVAITFDMDTDSILHLAHPDTADTKVATLSWLKYDQIAVPRILDMYKSFNLKQTFFVPAWCIERYPETVELILKDGHEIAHHGYLHEHPNELTQEDELYWFQKSTEVLERFTGKRPRGWRAPSYKFSKYSADILAQEEFLYDSSLMGDDIPYLLKTRSGSVIELPTDWSMDDWPQYTHSADLGKVMPINSPDRAMEVYLAQFDAAWKYGGMWISVWHPFVTGRLARCAKLPNMIEYMQEKGNVWFATLEEIALHVEKCIDDGTYKPREDQLPYYDGKIPELP</sequence>
<organism evidence="2 3">
    <name type="scientific">Peribacillus cavernae</name>
    <dbReference type="NCBI Taxonomy" id="1674310"/>
    <lineage>
        <taxon>Bacteria</taxon>
        <taxon>Bacillati</taxon>
        <taxon>Bacillota</taxon>
        <taxon>Bacilli</taxon>
        <taxon>Bacillales</taxon>
        <taxon>Bacillaceae</taxon>
        <taxon>Peribacillus</taxon>
    </lineage>
</organism>
<dbReference type="Pfam" id="PF01522">
    <property type="entry name" value="Polysacc_deac_1"/>
    <property type="match status" value="1"/>
</dbReference>
<name>A0A433HEB9_9BACI</name>